<dbReference type="STRING" id="1073328.SAMN05216294_2412"/>
<dbReference type="InterPro" id="IPR045749">
    <property type="entry name" value="DUF6090"/>
</dbReference>
<accession>A0A1H2SEL5</accession>
<evidence type="ECO:0000256" key="1">
    <source>
        <dbReference type="SAM" id="Phobius"/>
    </source>
</evidence>
<dbReference type="AlphaFoldDB" id="A0A1H2SEL5"/>
<name>A0A1H2SEL5_9FLAO</name>
<keyword evidence="1" id="KW-0472">Membrane</keyword>
<evidence type="ECO:0000313" key="2">
    <source>
        <dbReference type="EMBL" id="SDW29967.1"/>
    </source>
</evidence>
<dbReference type="Proteomes" id="UP000199592">
    <property type="component" value="Unassembled WGS sequence"/>
</dbReference>
<evidence type="ECO:0000313" key="3">
    <source>
        <dbReference type="Proteomes" id="UP000199592"/>
    </source>
</evidence>
<dbReference type="Pfam" id="PF19578">
    <property type="entry name" value="DUF6090"/>
    <property type="match status" value="1"/>
</dbReference>
<keyword evidence="1" id="KW-1133">Transmembrane helix</keyword>
<proteinExistence type="predicted"/>
<keyword evidence="1" id="KW-0812">Transmembrane</keyword>
<feature type="transmembrane region" description="Helical" evidence="1">
    <location>
        <begin position="21"/>
        <end position="42"/>
    </location>
</feature>
<keyword evidence="3" id="KW-1185">Reference proteome</keyword>
<organism evidence="2 3">
    <name type="scientific">Flagellimonas zhangzhouensis</name>
    <dbReference type="NCBI Taxonomy" id="1073328"/>
    <lineage>
        <taxon>Bacteria</taxon>
        <taxon>Pseudomonadati</taxon>
        <taxon>Bacteroidota</taxon>
        <taxon>Flavobacteriia</taxon>
        <taxon>Flavobacteriales</taxon>
        <taxon>Flavobacteriaceae</taxon>
        <taxon>Flagellimonas</taxon>
    </lineage>
</organism>
<reference evidence="3" key="1">
    <citation type="submission" date="2016-10" db="EMBL/GenBank/DDBJ databases">
        <authorList>
            <person name="Varghese N."/>
            <person name="Submissions S."/>
        </authorList>
    </citation>
    <scope>NUCLEOTIDE SEQUENCE [LARGE SCALE GENOMIC DNA]</scope>
    <source>
        <strain evidence="3">DSM 25030</strain>
    </source>
</reference>
<dbReference type="EMBL" id="FNMY01000001">
    <property type="protein sequence ID" value="SDW29967.1"/>
    <property type="molecule type" value="Genomic_DNA"/>
</dbReference>
<sequence length="243" mass="28608">MIKFFRKIRQRLLMENRFTKYLLYALGEIILVVIGILIALQINNANERSKSNEMVELYKKNIVAELQADLEEINRLDSIIKVRKKSIQDYIDYYEQDNLDIEVLNQKIDSAQLSLSDFNTKTYTVQDLFTTGNLKLFSPTLKNAILEYKNKQDQRIQTQLKINDFQITKFNELEKHIDALYTNGFSTKEHAEVKGWANNLDSPQFRMQNNYVAGFYEYYNFQLASLEKAKENTTQLLELLQTD</sequence>
<protein>
    <submittedName>
        <fullName evidence="2">Uncharacterized protein</fullName>
    </submittedName>
</protein>
<gene>
    <name evidence="2" type="ORF">SAMN04487892_1058</name>
</gene>